<organism evidence="1 2">
    <name type="scientific">Actinokineospora terrae</name>
    <dbReference type="NCBI Taxonomy" id="155974"/>
    <lineage>
        <taxon>Bacteria</taxon>
        <taxon>Bacillati</taxon>
        <taxon>Actinomycetota</taxon>
        <taxon>Actinomycetes</taxon>
        <taxon>Pseudonocardiales</taxon>
        <taxon>Pseudonocardiaceae</taxon>
        <taxon>Actinokineospora</taxon>
    </lineage>
</organism>
<dbReference type="EMBL" id="FOGI01000007">
    <property type="protein sequence ID" value="SES12474.1"/>
    <property type="molecule type" value="Genomic_DNA"/>
</dbReference>
<dbReference type="AlphaFoldDB" id="A0A1H9UTK2"/>
<dbReference type="Proteomes" id="UP000199051">
    <property type="component" value="Unassembled WGS sequence"/>
</dbReference>
<dbReference type="RefSeq" id="WP_092779925.1">
    <property type="nucleotide sequence ID" value="NZ_FOGI01000007.1"/>
</dbReference>
<proteinExistence type="predicted"/>
<evidence type="ECO:0000313" key="1">
    <source>
        <dbReference type="EMBL" id="SES12474.1"/>
    </source>
</evidence>
<keyword evidence="2" id="KW-1185">Reference proteome</keyword>
<gene>
    <name evidence="1" type="ORF">SAMN04487818_107455</name>
</gene>
<sequence length="317" mass="34959">MTADALADALRRGPFHVALRTAIEHRGLSLARLRAHLARIEVTVAESTLSYWQRGLRHPDMPHALSAVRGLEIVLGLPADSLVVLIGPRQRGTRTRKPSASFAEIVVAGPTTRELLAQLGVDPERCNAGLELRMTHERVSIAADRTQGRIHTRLVSVAREQGIDRYIAVYHGEPDCDIDRVRIVAGDGCRLGRVRRKGICVAFELMFDRGLAEGDTVVLSYSLEDKSELECPGYYRIFREPSGPFLLQLELPPGDPPARCVQEVRTNDMRPPSVSADLYCDRGYVVSAYYPGVDSGIAGITLEWSENPAEPRAHPVP</sequence>
<protein>
    <submittedName>
        <fullName evidence="1">Uncharacterized protein</fullName>
    </submittedName>
</protein>
<accession>A0A1H9UTK2</accession>
<dbReference type="STRING" id="155974.SAMN04487818_107455"/>
<name>A0A1H9UTK2_9PSEU</name>
<reference evidence="2" key="1">
    <citation type="submission" date="2016-10" db="EMBL/GenBank/DDBJ databases">
        <authorList>
            <person name="Varghese N."/>
            <person name="Submissions S."/>
        </authorList>
    </citation>
    <scope>NUCLEOTIDE SEQUENCE [LARGE SCALE GENOMIC DNA]</scope>
    <source>
        <strain evidence="2">DSM 44260</strain>
    </source>
</reference>
<evidence type="ECO:0000313" key="2">
    <source>
        <dbReference type="Proteomes" id="UP000199051"/>
    </source>
</evidence>